<dbReference type="InterPro" id="IPR040198">
    <property type="entry name" value="Fido_containing"/>
</dbReference>
<dbReference type="HOGENOM" id="CLU_474375_0_0_1"/>
<evidence type="ECO:0000313" key="2">
    <source>
        <dbReference type="Proteomes" id="UP000015103"/>
    </source>
</evidence>
<sequence length="575" mass="64912">MGTSKKPKKREWLRYRDFVLSPYGVIKIKSLGYITASACDDIERARAESYLKVAQALGQQVSDMPAVTGPATVSAEHIAVLDDFAKSIGMDLSIGQLTLLARGERLRIDGCIVSATSSGELIRRKGTGVDRKTADLWQHMKLRHNIDSGNIRYDPVGSYAEMLKKADTAAWDRHQEYDTALAKWSIIKIARKPFFAPAFGYGVSYIATPNLTRIASLVDQRCTTAGLNALIATYRVTDESILDFADEESIASSQLEGAATTRVIAKKMLRDGRKPRTEGEQMIICNRLLMNMAWSHRHEDMSLDLLLDFHREATTGVDDKNYHPGELRTTDDVWVGDDMGNVIHRPPEAAEVMEALRSLLLWANMSHEKETAWKRYMHPMTKAIILHFYIGYIHPFYDGNGRVARALCYWMLFRTGYSAFRYISISKLLKEAPKEYARAYLRTETDDMDLTYFIEYQSRIIERAVNDLVAHVETSAFRLQELRAWMADTGLLTHLSDLQMSIVTSMIYFPEREYTIKSVTEKYGVARSTAQVALESLVNARIMTKAGGSGRTPATYTGRKSPEKLKAGLLNLQHD</sequence>
<name>T1HRE6_RHOPR</name>
<dbReference type="eggNOG" id="KOG3824">
    <property type="taxonomic scope" value="Eukaryota"/>
</dbReference>
<dbReference type="InterPro" id="IPR003812">
    <property type="entry name" value="Fido"/>
</dbReference>
<dbReference type="InParanoid" id="T1HRE6"/>
<accession>T1HRE6</accession>
<dbReference type="EMBL" id="ACPB03000474">
    <property type="status" value="NOT_ANNOTATED_CDS"/>
    <property type="molecule type" value="Genomic_DNA"/>
</dbReference>
<reference evidence="1" key="1">
    <citation type="submission" date="2015-05" db="UniProtKB">
        <authorList>
            <consortium name="EnsemblMetazoa"/>
        </authorList>
    </citation>
    <scope>IDENTIFICATION</scope>
</reference>
<dbReference type="SUPFAM" id="SSF140931">
    <property type="entry name" value="Fic-like"/>
    <property type="match status" value="1"/>
</dbReference>
<dbReference type="Pfam" id="PF02661">
    <property type="entry name" value="Fic"/>
    <property type="match status" value="1"/>
</dbReference>
<dbReference type="PANTHER" id="PTHR13504:SF38">
    <property type="entry name" value="FIDO DOMAIN-CONTAINING PROTEIN"/>
    <property type="match status" value="1"/>
</dbReference>
<dbReference type="PROSITE" id="PS51459">
    <property type="entry name" value="FIDO"/>
    <property type="match status" value="1"/>
</dbReference>
<dbReference type="InterPro" id="IPR036597">
    <property type="entry name" value="Fido-like_dom_sf"/>
</dbReference>
<proteinExistence type="predicted"/>
<dbReference type="AlphaFoldDB" id="T1HRE6"/>
<evidence type="ECO:0000313" key="1">
    <source>
        <dbReference type="EnsemblMetazoa" id="RPRC006616-PA"/>
    </source>
</evidence>
<dbReference type="VEuPathDB" id="VectorBase:RPRC006616"/>
<dbReference type="Proteomes" id="UP000015103">
    <property type="component" value="Unassembled WGS sequence"/>
</dbReference>
<organism evidence="1 2">
    <name type="scientific">Rhodnius prolixus</name>
    <name type="common">Triatomid bug</name>
    <dbReference type="NCBI Taxonomy" id="13249"/>
    <lineage>
        <taxon>Eukaryota</taxon>
        <taxon>Metazoa</taxon>
        <taxon>Ecdysozoa</taxon>
        <taxon>Arthropoda</taxon>
        <taxon>Hexapoda</taxon>
        <taxon>Insecta</taxon>
        <taxon>Pterygota</taxon>
        <taxon>Neoptera</taxon>
        <taxon>Paraneoptera</taxon>
        <taxon>Hemiptera</taxon>
        <taxon>Heteroptera</taxon>
        <taxon>Panheteroptera</taxon>
        <taxon>Cimicomorpha</taxon>
        <taxon>Reduviidae</taxon>
        <taxon>Triatominae</taxon>
        <taxon>Rhodnius</taxon>
    </lineage>
</organism>
<dbReference type="Gene3D" id="1.10.3290.10">
    <property type="entry name" value="Fido-like domain"/>
    <property type="match status" value="1"/>
</dbReference>
<dbReference type="EnsemblMetazoa" id="RPRC006616-RA">
    <property type="protein sequence ID" value="RPRC006616-PA"/>
    <property type="gene ID" value="RPRC006616"/>
</dbReference>
<protein>
    <submittedName>
        <fullName evidence="1">Fido domain-containing protein</fullName>
    </submittedName>
</protein>
<keyword evidence="2" id="KW-1185">Reference proteome</keyword>
<dbReference type="PANTHER" id="PTHR13504">
    <property type="entry name" value="FIDO DOMAIN-CONTAINING PROTEIN DDB_G0283145"/>
    <property type="match status" value="1"/>
</dbReference>